<gene>
    <name evidence="1" type="ORF">SDC9_88988</name>
</gene>
<dbReference type="EMBL" id="VSSQ01009687">
    <property type="protein sequence ID" value="MPM42323.1"/>
    <property type="molecule type" value="Genomic_DNA"/>
</dbReference>
<sequence>MKPLNDQHLRRLHGDAGIFAHVVFEVVLLELNRPPRPKRREVVKEHVEVVGCRRIVVDRRPLRERESGVVAVIHVQHEIPRLTRKALYNFFGDGGFARARRAGNSNHIHGGAPLPLFRISHYSAVFYRMQALLLCLSRGRQRIFKPPSRPDKVGPGQHDGSADGVFPVPLPQPVNSLLKPRNPHFPLLASLHVKLN</sequence>
<proteinExistence type="predicted"/>
<comment type="caution">
    <text evidence="1">The sequence shown here is derived from an EMBL/GenBank/DDBJ whole genome shotgun (WGS) entry which is preliminary data.</text>
</comment>
<evidence type="ECO:0000313" key="1">
    <source>
        <dbReference type="EMBL" id="MPM42323.1"/>
    </source>
</evidence>
<dbReference type="AlphaFoldDB" id="A0A644ZUJ2"/>
<name>A0A644ZUJ2_9ZZZZ</name>
<organism evidence="1">
    <name type="scientific">bioreactor metagenome</name>
    <dbReference type="NCBI Taxonomy" id="1076179"/>
    <lineage>
        <taxon>unclassified sequences</taxon>
        <taxon>metagenomes</taxon>
        <taxon>ecological metagenomes</taxon>
    </lineage>
</organism>
<protein>
    <submittedName>
        <fullName evidence="1">Uncharacterized protein</fullName>
    </submittedName>
</protein>
<reference evidence="1" key="1">
    <citation type="submission" date="2019-08" db="EMBL/GenBank/DDBJ databases">
        <authorList>
            <person name="Kucharzyk K."/>
            <person name="Murdoch R.W."/>
            <person name="Higgins S."/>
            <person name="Loffler F."/>
        </authorList>
    </citation>
    <scope>NUCLEOTIDE SEQUENCE</scope>
</reference>
<accession>A0A644ZUJ2</accession>